<gene>
    <name evidence="1" type="ORF">RSO01_84640</name>
</gene>
<sequence>MSIDSINRRLDKLDALHPAETPRRVIRLILGEDEETSDQAIARWCAEHPDEAPPDSAADFIILRSLVSPKHQRVPDGDPA</sequence>
<keyword evidence="2" id="KW-1185">Reference proteome</keyword>
<reference evidence="1 2" key="1">
    <citation type="submission" date="2019-07" db="EMBL/GenBank/DDBJ databases">
        <title>Whole genome shotgun sequence of Reyranella soli NBRC 108950.</title>
        <authorList>
            <person name="Hosoyama A."/>
            <person name="Uohara A."/>
            <person name="Ohji S."/>
            <person name="Ichikawa N."/>
        </authorList>
    </citation>
    <scope>NUCLEOTIDE SEQUENCE [LARGE SCALE GENOMIC DNA]</scope>
    <source>
        <strain evidence="1 2">NBRC 108950</strain>
    </source>
</reference>
<dbReference type="EMBL" id="BKAJ01000212">
    <property type="protein sequence ID" value="GEP61298.1"/>
    <property type="molecule type" value="Genomic_DNA"/>
</dbReference>
<protein>
    <submittedName>
        <fullName evidence="1">Uncharacterized protein</fullName>
    </submittedName>
</protein>
<name>A0A512NQS5_9HYPH</name>
<evidence type="ECO:0000313" key="1">
    <source>
        <dbReference type="EMBL" id="GEP61298.1"/>
    </source>
</evidence>
<evidence type="ECO:0000313" key="2">
    <source>
        <dbReference type="Proteomes" id="UP000321058"/>
    </source>
</evidence>
<dbReference type="RefSeq" id="WP_147156606.1">
    <property type="nucleotide sequence ID" value="NZ_BKAJ01000212.1"/>
</dbReference>
<accession>A0A512NQS5</accession>
<dbReference type="AlphaFoldDB" id="A0A512NQS5"/>
<proteinExistence type="predicted"/>
<dbReference type="Proteomes" id="UP000321058">
    <property type="component" value="Unassembled WGS sequence"/>
</dbReference>
<organism evidence="1 2">
    <name type="scientific">Reyranella soli</name>
    <dbReference type="NCBI Taxonomy" id="1230389"/>
    <lineage>
        <taxon>Bacteria</taxon>
        <taxon>Pseudomonadati</taxon>
        <taxon>Pseudomonadota</taxon>
        <taxon>Alphaproteobacteria</taxon>
        <taxon>Hyphomicrobiales</taxon>
        <taxon>Reyranellaceae</taxon>
        <taxon>Reyranella</taxon>
    </lineage>
</organism>
<comment type="caution">
    <text evidence="1">The sequence shown here is derived from an EMBL/GenBank/DDBJ whole genome shotgun (WGS) entry which is preliminary data.</text>
</comment>